<accession>A0ABW6DH54</accession>
<dbReference type="Proteomes" id="UP001598019">
    <property type="component" value="Unassembled WGS sequence"/>
</dbReference>
<evidence type="ECO:0000256" key="1">
    <source>
        <dbReference type="SAM" id="Coils"/>
    </source>
</evidence>
<organism evidence="3 4">
    <name type="scientific">Aquirufa esocilacus</name>
    <dbReference type="NCBI Taxonomy" id="3096513"/>
    <lineage>
        <taxon>Bacteria</taxon>
        <taxon>Pseudomonadati</taxon>
        <taxon>Bacteroidota</taxon>
        <taxon>Cytophagia</taxon>
        <taxon>Cytophagales</taxon>
        <taxon>Flectobacillaceae</taxon>
        <taxon>Aquirufa</taxon>
    </lineage>
</organism>
<feature type="coiled-coil region" evidence="1">
    <location>
        <begin position="602"/>
        <end position="656"/>
    </location>
</feature>
<keyword evidence="1" id="KW-0175">Coiled coil</keyword>
<dbReference type="EMBL" id="JBBKXX010000001">
    <property type="protein sequence ID" value="MFD3408009.1"/>
    <property type="molecule type" value="Genomic_DNA"/>
</dbReference>
<evidence type="ECO:0000313" key="3">
    <source>
        <dbReference type="EMBL" id="MFD3408009.1"/>
    </source>
</evidence>
<comment type="caution">
    <text evidence="3">The sequence shown here is derived from an EMBL/GenBank/DDBJ whole genome shotgun (WGS) entry which is preliminary data.</text>
</comment>
<protein>
    <submittedName>
        <fullName evidence="3">DUF349 domain-containing protein</fullName>
    </submittedName>
</protein>
<dbReference type="InterPro" id="IPR007139">
    <property type="entry name" value="DUF349"/>
</dbReference>
<evidence type="ECO:0000313" key="4">
    <source>
        <dbReference type="Proteomes" id="UP001598019"/>
    </source>
</evidence>
<reference evidence="3 4" key="1">
    <citation type="submission" date="2024-03" db="EMBL/GenBank/DDBJ databases">
        <title>Aquirufa genome sequencing.</title>
        <authorList>
            <person name="Pitt A."/>
            <person name="Hahn M.W."/>
        </authorList>
    </citation>
    <scope>NUCLEOTIDE SEQUENCE [LARGE SCALE GENOMIC DNA]</scope>
    <source>
        <strain evidence="3 4">HETE-83D</strain>
    </source>
</reference>
<proteinExistence type="predicted"/>
<dbReference type="Pfam" id="PF03993">
    <property type="entry name" value="DUF349"/>
    <property type="match status" value="5"/>
</dbReference>
<feature type="region of interest" description="Disordered" evidence="2">
    <location>
        <begin position="1"/>
        <end position="35"/>
    </location>
</feature>
<name>A0ABW6DH54_9BACT</name>
<gene>
    <name evidence="3" type="ORF">SKC37_05030</name>
</gene>
<evidence type="ECO:0000256" key="2">
    <source>
        <dbReference type="SAM" id="MobiDB-lite"/>
    </source>
</evidence>
<dbReference type="RefSeq" id="WP_377980409.1">
    <property type="nucleotide sequence ID" value="NZ_JBBKXX010000001.1"/>
</dbReference>
<keyword evidence="4" id="KW-1185">Reference proteome</keyword>
<sequence>MITEESNPAEELETTPTSPTETPAEETSTEATTVEETAVAEIVEETAVEAAAPTEVAAPAEVVFPVVEEKAVEFPVLDLSKATKESILAFYEQLKSILQASASSANFKKVDELTKEVRTAWEAIKQGERTVALAAFKSTNEDSEEGFSFKGDEISQQIDAIASFIRTERGAFFSNLEKLREKALEGKTRLINELRTLVDSDDNSDPAHVNASFKAFKKIQEEWKGLGSVQGPMNQTLWQSYHALVDRFYSNRSIFFELLELDRKKNLQAKEGIATKLEALAAEISKGGALQKLLKEAEELFEEYKHIGPANRDDNESLWTRVKKSLDVLFEQKRAINDAQKQVFEENLKVKREIGDLMKHYANFTAANISEWNQASKAVLALQEQWNNLKGGLPRDGGKEVSHNFWSDLKTFFKHKSDFFSKIDAERKANLAAKQLLIDQVNGIVETGTITPEVTQMVIETQKKWKEIGHVPEKQKDSIYAKFKAACDAYFNLTREKGKNAKDVEFEANLESKQAILKEMEAMLKDPSLLATLGEKKAAWDAIGFVPRNHVKAIQESFRTTWNALIDLARTQPKEQLAAWGFELKSLASEANNGGEEKKSASPDARKKIQALENDIAVLTNNLEFFAKSKNSDKLRAEVEKKIAQAEKELEKLKKD</sequence>